<gene>
    <name evidence="1" type="ORF">RPERSI_LOCUS3486</name>
</gene>
<comment type="caution">
    <text evidence="1">The sequence shown here is derived from an EMBL/GenBank/DDBJ whole genome shotgun (WGS) entry which is preliminary data.</text>
</comment>
<dbReference type="EMBL" id="CAJVQC010004344">
    <property type="protein sequence ID" value="CAG8539411.1"/>
    <property type="molecule type" value="Genomic_DNA"/>
</dbReference>
<reference evidence="1" key="1">
    <citation type="submission" date="2021-06" db="EMBL/GenBank/DDBJ databases">
        <authorList>
            <person name="Kallberg Y."/>
            <person name="Tangrot J."/>
            <person name="Rosling A."/>
        </authorList>
    </citation>
    <scope>NUCLEOTIDE SEQUENCE</scope>
    <source>
        <strain evidence="1">MA461A</strain>
    </source>
</reference>
<name>A0ACA9LMG8_9GLOM</name>
<organism evidence="1 2">
    <name type="scientific">Racocetra persica</name>
    <dbReference type="NCBI Taxonomy" id="160502"/>
    <lineage>
        <taxon>Eukaryota</taxon>
        <taxon>Fungi</taxon>
        <taxon>Fungi incertae sedis</taxon>
        <taxon>Mucoromycota</taxon>
        <taxon>Glomeromycotina</taxon>
        <taxon>Glomeromycetes</taxon>
        <taxon>Diversisporales</taxon>
        <taxon>Gigasporaceae</taxon>
        <taxon>Racocetra</taxon>
    </lineage>
</organism>
<dbReference type="Proteomes" id="UP000789920">
    <property type="component" value="Unassembled WGS sequence"/>
</dbReference>
<proteinExistence type="predicted"/>
<protein>
    <submittedName>
        <fullName evidence="1">18016_t:CDS:1</fullName>
    </submittedName>
</protein>
<evidence type="ECO:0000313" key="1">
    <source>
        <dbReference type="EMBL" id="CAG8539411.1"/>
    </source>
</evidence>
<keyword evidence="2" id="KW-1185">Reference proteome</keyword>
<sequence>MSTTGFINESSEIMTYKGCFSYKDDNIYVIHIDDNVQAKIERVTLDIARIYFTNSQGRQIPVPTDIILRNLIDNQNEPIHNNSFYIVWITNYSLFRDGVEIFRLENQKQQAVKP</sequence>
<accession>A0ACA9LMG8</accession>
<evidence type="ECO:0000313" key="2">
    <source>
        <dbReference type="Proteomes" id="UP000789920"/>
    </source>
</evidence>